<dbReference type="InterPro" id="IPR027486">
    <property type="entry name" value="Ribosomal_uS10_dom"/>
</dbReference>
<evidence type="ECO:0000313" key="6">
    <source>
        <dbReference type="EMBL" id="KNY27267.1"/>
    </source>
</evidence>
<dbReference type="Pfam" id="PF00338">
    <property type="entry name" value="Ribosomal_S10"/>
    <property type="match status" value="1"/>
</dbReference>
<dbReference type="Gene3D" id="3.30.70.600">
    <property type="entry name" value="Ribosomal protein S10 domain"/>
    <property type="match status" value="1"/>
</dbReference>
<evidence type="ECO:0000256" key="2">
    <source>
        <dbReference type="ARBA" id="ARBA00022980"/>
    </source>
</evidence>
<comment type="caution">
    <text evidence="6">The sequence shown here is derived from an EMBL/GenBank/DDBJ whole genome shotgun (WGS) entry which is preliminary data.</text>
</comment>
<dbReference type="Proteomes" id="UP000036923">
    <property type="component" value="Unassembled WGS sequence"/>
</dbReference>
<dbReference type="NCBIfam" id="NF001861">
    <property type="entry name" value="PRK00596.1"/>
    <property type="match status" value="1"/>
</dbReference>
<dbReference type="GO" id="GO:0006412">
    <property type="term" value="P:translation"/>
    <property type="evidence" value="ECO:0007669"/>
    <property type="project" value="UniProtKB-UniRule"/>
</dbReference>
<dbReference type="OrthoDB" id="9804464at2"/>
<keyword evidence="7" id="KW-1185">Reference proteome</keyword>
<dbReference type="EMBL" id="LGTC01000001">
    <property type="protein sequence ID" value="KNY27267.1"/>
    <property type="molecule type" value="Genomic_DNA"/>
</dbReference>
<protein>
    <recommendedName>
        <fullName evidence="4">Small ribosomal subunit protein uS10</fullName>
    </recommendedName>
</protein>
<evidence type="ECO:0000259" key="5">
    <source>
        <dbReference type="SMART" id="SM01403"/>
    </source>
</evidence>
<proteinExistence type="inferred from homology"/>
<evidence type="ECO:0000256" key="1">
    <source>
        <dbReference type="ARBA" id="ARBA00007102"/>
    </source>
</evidence>
<dbReference type="AlphaFoldDB" id="A0A0L6JPH7"/>
<dbReference type="SMART" id="SM01403">
    <property type="entry name" value="Ribosomal_S10"/>
    <property type="match status" value="1"/>
</dbReference>
<keyword evidence="2 4" id="KW-0689">Ribosomal protein</keyword>
<dbReference type="NCBIfam" id="TIGR01049">
    <property type="entry name" value="rpsJ_bact"/>
    <property type="match status" value="1"/>
</dbReference>
<dbReference type="PANTHER" id="PTHR11700">
    <property type="entry name" value="30S RIBOSOMAL PROTEIN S10 FAMILY MEMBER"/>
    <property type="match status" value="1"/>
</dbReference>
<comment type="function">
    <text evidence="4">Involved in the binding of tRNA to the ribosomes.</text>
</comment>
<dbReference type="RefSeq" id="WP_036945077.1">
    <property type="nucleotide sequence ID" value="NZ_JQKC01000042.1"/>
</dbReference>
<feature type="domain" description="Small ribosomal subunit protein uS10" evidence="5">
    <location>
        <begin position="8"/>
        <end position="102"/>
    </location>
</feature>
<keyword evidence="3 4" id="KW-0687">Ribonucleoprotein</keyword>
<comment type="subunit">
    <text evidence="4">Part of the 30S ribosomal subunit.</text>
</comment>
<dbReference type="HAMAP" id="MF_00508">
    <property type="entry name" value="Ribosomal_uS10"/>
    <property type="match status" value="1"/>
</dbReference>
<reference evidence="7" key="1">
    <citation type="submission" date="2015-07" db="EMBL/GenBank/DDBJ databases">
        <title>Near-Complete Genome Sequence of the Cellulolytic Bacterium Bacteroides (Pseudobacteroides) cellulosolvens ATCC 35603.</title>
        <authorList>
            <person name="Dassa B."/>
            <person name="Utturkar S.M."/>
            <person name="Klingeman D.M."/>
            <person name="Hurt R.A."/>
            <person name="Keller M."/>
            <person name="Xu J."/>
            <person name="Reddy Y.H.K."/>
            <person name="Borovok I."/>
            <person name="Grinberg I.R."/>
            <person name="Lamed R."/>
            <person name="Zhivin O."/>
            <person name="Bayer E.A."/>
            <person name="Brown S.D."/>
        </authorList>
    </citation>
    <scope>NUCLEOTIDE SEQUENCE [LARGE SCALE GENOMIC DNA]</scope>
    <source>
        <strain evidence="7">DSM 2933</strain>
    </source>
</reference>
<sequence>MANKQKIRIRLKAFDYQVLDQSAEKIVDTAKRTGAKVSGPVPLPTEKEIITILRAPHKYKDSREQFEMRTHKRLIDILLPTPKTVDALMRLDLPAGVDIEIKL</sequence>
<dbReference type="InterPro" id="IPR036838">
    <property type="entry name" value="Ribosomal_uS10_dom_sf"/>
</dbReference>
<dbReference type="GO" id="GO:1990904">
    <property type="term" value="C:ribonucleoprotein complex"/>
    <property type="evidence" value="ECO:0007669"/>
    <property type="project" value="UniProtKB-KW"/>
</dbReference>
<dbReference type="InterPro" id="IPR001848">
    <property type="entry name" value="Ribosomal_uS10"/>
</dbReference>
<comment type="similarity">
    <text evidence="1 4">Belongs to the universal ribosomal protein uS10 family.</text>
</comment>
<dbReference type="InterPro" id="IPR018268">
    <property type="entry name" value="Ribosomal_uS10_CS"/>
</dbReference>
<organism evidence="6 7">
    <name type="scientific">Pseudobacteroides cellulosolvens ATCC 35603 = DSM 2933</name>
    <dbReference type="NCBI Taxonomy" id="398512"/>
    <lineage>
        <taxon>Bacteria</taxon>
        <taxon>Bacillati</taxon>
        <taxon>Bacillota</taxon>
        <taxon>Clostridia</taxon>
        <taxon>Eubacteriales</taxon>
        <taxon>Oscillospiraceae</taxon>
        <taxon>Pseudobacteroides</taxon>
    </lineage>
</organism>
<accession>A0A0L6JPH7</accession>
<dbReference type="GO" id="GO:0003735">
    <property type="term" value="F:structural constituent of ribosome"/>
    <property type="evidence" value="ECO:0007669"/>
    <property type="project" value="InterPro"/>
</dbReference>
<evidence type="ECO:0000256" key="4">
    <source>
        <dbReference type="HAMAP-Rule" id="MF_00508"/>
    </source>
</evidence>
<gene>
    <name evidence="4" type="primary">rpsJ</name>
    <name evidence="6" type="ORF">Bccel_2535</name>
</gene>
<dbReference type="PROSITE" id="PS00361">
    <property type="entry name" value="RIBOSOMAL_S10"/>
    <property type="match status" value="1"/>
</dbReference>
<evidence type="ECO:0000256" key="3">
    <source>
        <dbReference type="ARBA" id="ARBA00023274"/>
    </source>
</evidence>
<name>A0A0L6JPH7_9FIRM</name>
<dbReference type="FunFam" id="3.30.70.600:FF:000001">
    <property type="entry name" value="30S ribosomal protein S10"/>
    <property type="match status" value="1"/>
</dbReference>
<dbReference type="eggNOG" id="COG0051">
    <property type="taxonomic scope" value="Bacteria"/>
</dbReference>
<dbReference type="STRING" id="398512.Bccel_2535"/>
<dbReference type="PATRIC" id="fig|398512.5.peg.2641"/>
<evidence type="ECO:0000313" key="7">
    <source>
        <dbReference type="Proteomes" id="UP000036923"/>
    </source>
</evidence>
<dbReference type="SUPFAM" id="SSF54999">
    <property type="entry name" value="Ribosomal protein S10"/>
    <property type="match status" value="1"/>
</dbReference>
<dbReference type="GO" id="GO:0005840">
    <property type="term" value="C:ribosome"/>
    <property type="evidence" value="ECO:0007669"/>
    <property type="project" value="UniProtKB-KW"/>
</dbReference>
<dbReference type="PRINTS" id="PR00971">
    <property type="entry name" value="RIBOSOMALS10"/>
</dbReference>
<dbReference type="GO" id="GO:0000049">
    <property type="term" value="F:tRNA binding"/>
    <property type="evidence" value="ECO:0007669"/>
    <property type="project" value="UniProtKB-UniRule"/>
</dbReference>